<accession>A0ABU0IW56</accession>
<dbReference type="RefSeq" id="WP_307351088.1">
    <property type="nucleotide sequence ID" value="NZ_JAUSVS010000007.1"/>
</dbReference>
<comment type="caution">
    <text evidence="2">The sequence shown here is derived from an EMBL/GenBank/DDBJ whole genome shotgun (WGS) entry which is preliminary data.</text>
</comment>
<evidence type="ECO:0000313" key="3">
    <source>
        <dbReference type="Proteomes" id="UP001228905"/>
    </source>
</evidence>
<keyword evidence="3" id="KW-1185">Reference proteome</keyword>
<proteinExistence type="predicted"/>
<evidence type="ECO:0008006" key="4">
    <source>
        <dbReference type="Google" id="ProtNLM"/>
    </source>
</evidence>
<sequence length="133" mass="13857">MDRRLALAALALMAPIAAPIAAGASEPEKKKGGGASFIQLPTLAATVTFRTGQRGVMTVETGVDAPGPLHDLAYISQPRLRSACLDILRIYAAGMPSGSVPNADYLSTAMQREVDRVLGKKGAKLLLGTILIT</sequence>
<reference evidence="2 3" key="1">
    <citation type="submission" date="2023-07" db="EMBL/GenBank/DDBJ databases">
        <title>Genomic Encyclopedia of Type Strains, Phase IV (KMG-IV): sequencing the most valuable type-strain genomes for metagenomic binning, comparative biology and taxonomic classification.</title>
        <authorList>
            <person name="Goeker M."/>
        </authorList>
    </citation>
    <scope>NUCLEOTIDE SEQUENCE [LARGE SCALE GENOMIC DNA]</scope>
    <source>
        <strain evidence="2 3">DSM 18695</strain>
    </source>
</reference>
<evidence type="ECO:0000256" key="1">
    <source>
        <dbReference type="SAM" id="SignalP"/>
    </source>
</evidence>
<keyword evidence="1" id="KW-0732">Signal</keyword>
<feature type="chain" id="PRO_5045881466" description="Tat pathway signal protein" evidence="1">
    <location>
        <begin position="25"/>
        <end position="133"/>
    </location>
</feature>
<feature type="signal peptide" evidence="1">
    <location>
        <begin position="1"/>
        <end position="24"/>
    </location>
</feature>
<dbReference type="Proteomes" id="UP001228905">
    <property type="component" value="Unassembled WGS sequence"/>
</dbReference>
<organism evidence="2 3">
    <name type="scientific">Caulobacter ginsengisoli</name>
    <dbReference type="NCBI Taxonomy" id="400775"/>
    <lineage>
        <taxon>Bacteria</taxon>
        <taxon>Pseudomonadati</taxon>
        <taxon>Pseudomonadota</taxon>
        <taxon>Alphaproteobacteria</taxon>
        <taxon>Caulobacterales</taxon>
        <taxon>Caulobacteraceae</taxon>
        <taxon>Caulobacter</taxon>
    </lineage>
</organism>
<dbReference type="EMBL" id="JAUSVS010000007">
    <property type="protein sequence ID" value="MDQ0465615.1"/>
    <property type="molecule type" value="Genomic_DNA"/>
</dbReference>
<evidence type="ECO:0000313" key="2">
    <source>
        <dbReference type="EMBL" id="MDQ0465615.1"/>
    </source>
</evidence>
<name>A0ABU0IW56_9CAUL</name>
<gene>
    <name evidence="2" type="ORF">QO010_003404</name>
</gene>
<protein>
    <recommendedName>
        <fullName evidence="4">Tat pathway signal protein</fullName>
    </recommendedName>
</protein>